<keyword evidence="2" id="KW-1133">Transmembrane helix</keyword>
<dbReference type="Proteomes" id="UP000178170">
    <property type="component" value="Unassembled WGS sequence"/>
</dbReference>
<reference evidence="3 4" key="1">
    <citation type="journal article" date="2016" name="Nat. Commun.">
        <title>Thousands of microbial genomes shed light on interconnected biogeochemical processes in an aquifer system.</title>
        <authorList>
            <person name="Anantharaman K."/>
            <person name="Brown C.T."/>
            <person name="Hug L.A."/>
            <person name="Sharon I."/>
            <person name="Castelle C.J."/>
            <person name="Probst A.J."/>
            <person name="Thomas B.C."/>
            <person name="Singh A."/>
            <person name="Wilkins M.J."/>
            <person name="Karaoz U."/>
            <person name="Brodie E.L."/>
            <person name="Williams K.H."/>
            <person name="Hubbard S.S."/>
            <person name="Banfield J.F."/>
        </authorList>
    </citation>
    <scope>NUCLEOTIDE SEQUENCE [LARGE SCALE GENOMIC DNA]</scope>
</reference>
<feature type="coiled-coil region" evidence="1">
    <location>
        <begin position="50"/>
        <end position="77"/>
    </location>
</feature>
<accession>A0A1G2QV72</accession>
<protein>
    <submittedName>
        <fullName evidence="3">Uncharacterized protein</fullName>
    </submittedName>
</protein>
<dbReference type="AlphaFoldDB" id="A0A1G2QV72"/>
<evidence type="ECO:0000313" key="4">
    <source>
        <dbReference type="Proteomes" id="UP000178170"/>
    </source>
</evidence>
<evidence type="ECO:0000256" key="1">
    <source>
        <dbReference type="SAM" id="Coils"/>
    </source>
</evidence>
<gene>
    <name evidence="3" type="ORF">A2843_00370</name>
</gene>
<keyword evidence="1" id="KW-0175">Coiled coil</keyword>
<evidence type="ECO:0000256" key="2">
    <source>
        <dbReference type="SAM" id="Phobius"/>
    </source>
</evidence>
<proteinExistence type="predicted"/>
<name>A0A1G2QV72_9BACT</name>
<keyword evidence="2" id="KW-0812">Transmembrane</keyword>
<sequence length="79" mass="9093">MTKFLERLRGLPEAQKKMIVWGITIIIGIGLLAWWIPRISERMQIQQGPSIGEQLQFEELQKQLKDLEAQMPSSSNGEQ</sequence>
<organism evidence="3 4">
    <name type="scientific">Candidatus Wildermuthbacteria bacterium RIFCSPHIGHO2_01_FULL_48_27b</name>
    <dbReference type="NCBI Taxonomy" id="1802447"/>
    <lineage>
        <taxon>Bacteria</taxon>
        <taxon>Candidatus Wildermuthiibacteriota</taxon>
    </lineage>
</organism>
<feature type="transmembrane region" description="Helical" evidence="2">
    <location>
        <begin position="18"/>
        <end position="36"/>
    </location>
</feature>
<comment type="caution">
    <text evidence="3">The sequence shown here is derived from an EMBL/GenBank/DDBJ whole genome shotgun (WGS) entry which is preliminary data.</text>
</comment>
<dbReference type="EMBL" id="MHTS01000013">
    <property type="protein sequence ID" value="OHA64514.1"/>
    <property type="molecule type" value="Genomic_DNA"/>
</dbReference>
<keyword evidence="2" id="KW-0472">Membrane</keyword>
<evidence type="ECO:0000313" key="3">
    <source>
        <dbReference type="EMBL" id="OHA64514.1"/>
    </source>
</evidence>